<dbReference type="PANTHER" id="PTHR31744:SF233">
    <property type="entry name" value="NAC DOMAIN-CONTAINING PROTEIN 72-LIKE"/>
    <property type="match status" value="1"/>
</dbReference>
<evidence type="ECO:0000313" key="7">
    <source>
        <dbReference type="EMBL" id="RZC76899.1"/>
    </source>
</evidence>
<keyword evidence="3" id="KW-0238">DNA-binding</keyword>
<keyword evidence="2" id="KW-0805">Transcription regulation</keyword>
<name>A0A4Y7KY86_PAPSO</name>
<dbReference type="GO" id="GO:0006355">
    <property type="term" value="P:regulation of DNA-templated transcription"/>
    <property type="evidence" value="ECO:0007669"/>
    <property type="project" value="InterPro"/>
</dbReference>
<evidence type="ECO:0000256" key="4">
    <source>
        <dbReference type="ARBA" id="ARBA00023163"/>
    </source>
</evidence>
<evidence type="ECO:0000256" key="5">
    <source>
        <dbReference type="ARBA" id="ARBA00023242"/>
    </source>
</evidence>
<dbReference type="Proteomes" id="UP000316621">
    <property type="component" value="Chromosome 9"/>
</dbReference>
<keyword evidence="8" id="KW-1185">Reference proteome</keyword>
<accession>A0A4Y7KY86</accession>
<dbReference type="Gene3D" id="2.170.150.80">
    <property type="entry name" value="NAC domain"/>
    <property type="match status" value="1"/>
</dbReference>
<dbReference type="EMBL" id="CM010723">
    <property type="protein sequence ID" value="RZC76899.1"/>
    <property type="molecule type" value="Genomic_DNA"/>
</dbReference>
<dbReference type="PANTHER" id="PTHR31744">
    <property type="entry name" value="PROTEIN CUP-SHAPED COTYLEDON 2-RELATED"/>
    <property type="match status" value="1"/>
</dbReference>
<dbReference type="GO" id="GO:0003677">
    <property type="term" value="F:DNA binding"/>
    <property type="evidence" value="ECO:0007669"/>
    <property type="project" value="UniProtKB-KW"/>
</dbReference>
<evidence type="ECO:0000259" key="6">
    <source>
        <dbReference type="PROSITE" id="PS51005"/>
    </source>
</evidence>
<sequence>MDYGAMGKTYYISAVAGANNESSLVLMSKEKATYGENEWFFFTPRERKYPNGARPNRKAASGYWKATGTDKPILTSCGSHTIGVKKALVFYKDDWVLCRVRKKDDTQRKMWQGQSSYKAEPLGLIPKVAEPCPKIINPSPDTVTEYLNNGCPLLAYILAAHEVPRVENRSTLNCGDGNVNKNNSTGILSGGSLQGGNVNNYSITSIQKDMTVLQTSVVADSCISNLINPLKRKPNEEHADYEYPGQSNRKLNTFNPNMFTYGY</sequence>
<reference evidence="7 8" key="1">
    <citation type="journal article" date="2018" name="Science">
        <title>The opium poppy genome and morphinan production.</title>
        <authorList>
            <person name="Guo L."/>
            <person name="Winzer T."/>
            <person name="Yang X."/>
            <person name="Li Y."/>
            <person name="Ning Z."/>
            <person name="He Z."/>
            <person name="Teodor R."/>
            <person name="Lu Y."/>
            <person name="Bowser T.A."/>
            <person name="Graham I.A."/>
            <person name="Ye K."/>
        </authorList>
    </citation>
    <scope>NUCLEOTIDE SEQUENCE [LARGE SCALE GENOMIC DNA]</scope>
    <source>
        <strain evidence="8">cv. HN1</strain>
        <tissue evidence="7">Leaves</tissue>
    </source>
</reference>
<keyword evidence="4" id="KW-0804">Transcription</keyword>
<gene>
    <name evidence="7" type="ORF">C5167_001034</name>
</gene>
<dbReference type="SUPFAM" id="SSF101941">
    <property type="entry name" value="NAC domain"/>
    <property type="match status" value="1"/>
</dbReference>
<dbReference type="PROSITE" id="PS51005">
    <property type="entry name" value="NAC"/>
    <property type="match status" value="1"/>
</dbReference>
<dbReference type="InterPro" id="IPR003441">
    <property type="entry name" value="NAC-dom"/>
</dbReference>
<dbReference type="GO" id="GO:0005634">
    <property type="term" value="C:nucleus"/>
    <property type="evidence" value="ECO:0007669"/>
    <property type="project" value="UniProtKB-SubCell"/>
</dbReference>
<evidence type="ECO:0000256" key="1">
    <source>
        <dbReference type="ARBA" id="ARBA00004123"/>
    </source>
</evidence>
<organism evidence="7 8">
    <name type="scientific">Papaver somniferum</name>
    <name type="common">Opium poppy</name>
    <dbReference type="NCBI Taxonomy" id="3469"/>
    <lineage>
        <taxon>Eukaryota</taxon>
        <taxon>Viridiplantae</taxon>
        <taxon>Streptophyta</taxon>
        <taxon>Embryophyta</taxon>
        <taxon>Tracheophyta</taxon>
        <taxon>Spermatophyta</taxon>
        <taxon>Magnoliopsida</taxon>
        <taxon>Ranunculales</taxon>
        <taxon>Papaveraceae</taxon>
        <taxon>Papaveroideae</taxon>
        <taxon>Papaver</taxon>
    </lineage>
</organism>
<feature type="domain" description="NAC" evidence="6">
    <location>
        <begin position="1"/>
        <end position="131"/>
    </location>
</feature>
<evidence type="ECO:0000313" key="8">
    <source>
        <dbReference type="Proteomes" id="UP000316621"/>
    </source>
</evidence>
<dbReference type="Gramene" id="RZC76899">
    <property type="protein sequence ID" value="RZC76899"/>
    <property type="gene ID" value="C5167_001034"/>
</dbReference>
<keyword evidence="5" id="KW-0539">Nucleus</keyword>
<comment type="subcellular location">
    <subcellularLocation>
        <location evidence="1">Nucleus</location>
    </subcellularLocation>
</comment>
<protein>
    <recommendedName>
        <fullName evidence="6">NAC domain-containing protein</fullName>
    </recommendedName>
</protein>
<dbReference type="AlphaFoldDB" id="A0A4Y7KY86"/>
<evidence type="ECO:0000256" key="3">
    <source>
        <dbReference type="ARBA" id="ARBA00023125"/>
    </source>
</evidence>
<dbReference type="Pfam" id="PF02365">
    <property type="entry name" value="NAM"/>
    <property type="match status" value="1"/>
</dbReference>
<proteinExistence type="predicted"/>
<dbReference type="InterPro" id="IPR036093">
    <property type="entry name" value="NAC_dom_sf"/>
</dbReference>
<evidence type="ECO:0000256" key="2">
    <source>
        <dbReference type="ARBA" id="ARBA00023015"/>
    </source>
</evidence>